<keyword evidence="4" id="KW-1185">Reference proteome</keyword>
<feature type="region of interest" description="Disordered" evidence="1">
    <location>
        <begin position="282"/>
        <end position="309"/>
    </location>
</feature>
<protein>
    <recommendedName>
        <fullName evidence="2">F-box domain-containing protein</fullName>
    </recommendedName>
</protein>
<feature type="domain" description="F-box" evidence="2">
    <location>
        <begin position="93"/>
        <end position="141"/>
    </location>
</feature>
<dbReference type="InterPro" id="IPR001810">
    <property type="entry name" value="F-box_dom"/>
</dbReference>
<dbReference type="PROSITE" id="PS50181">
    <property type="entry name" value="FBOX"/>
    <property type="match status" value="1"/>
</dbReference>
<dbReference type="EMBL" id="CP138580">
    <property type="protein sequence ID" value="WPG97332.1"/>
    <property type="molecule type" value="Genomic_DNA"/>
</dbReference>
<evidence type="ECO:0000256" key="1">
    <source>
        <dbReference type="SAM" id="MobiDB-lite"/>
    </source>
</evidence>
<feature type="region of interest" description="Disordered" evidence="1">
    <location>
        <begin position="1"/>
        <end position="50"/>
    </location>
</feature>
<evidence type="ECO:0000313" key="4">
    <source>
        <dbReference type="Proteomes" id="UP001303373"/>
    </source>
</evidence>
<evidence type="ECO:0000313" key="3">
    <source>
        <dbReference type="EMBL" id="WPG97332.1"/>
    </source>
</evidence>
<evidence type="ECO:0000259" key="2">
    <source>
        <dbReference type="PROSITE" id="PS50181"/>
    </source>
</evidence>
<dbReference type="Proteomes" id="UP001303373">
    <property type="component" value="Chromosome 1"/>
</dbReference>
<proteinExistence type="predicted"/>
<reference evidence="3 4" key="1">
    <citation type="submission" date="2023-11" db="EMBL/GenBank/DDBJ databases">
        <title>An acidophilic fungus is an integral part of prey digestion in a carnivorous sundew plant.</title>
        <authorList>
            <person name="Tsai I.J."/>
        </authorList>
    </citation>
    <scope>NUCLEOTIDE SEQUENCE [LARGE SCALE GENOMIC DNA]</scope>
    <source>
        <strain evidence="3">169a</strain>
    </source>
</reference>
<name>A0AAQ3LX70_9PEZI</name>
<dbReference type="AlphaFoldDB" id="A0AAQ3LX70"/>
<feature type="compositionally biased region" description="Basic residues" evidence="1">
    <location>
        <begin position="282"/>
        <end position="297"/>
    </location>
</feature>
<organism evidence="3 4">
    <name type="scientific">Acrodontium crateriforme</name>
    <dbReference type="NCBI Taxonomy" id="150365"/>
    <lineage>
        <taxon>Eukaryota</taxon>
        <taxon>Fungi</taxon>
        <taxon>Dikarya</taxon>
        <taxon>Ascomycota</taxon>
        <taxon>Pezizomycotina</taxon>
        <taxon>Dothideomycetes</taxon>
        <taxon>Dothideomycetidae</taxon>
        <taxon>Mycosphaerellales</taxon>
        <taxon>Teratosphaeriaceae</taxon>
        <taxon>Acrodontium</taxon>
    </lineage>
</organism>
<accession>A0AAQ3LX70</accession>
<sequence length="432" mass="48779">MLLKSSPAAQDDETTNAATTPPRSEESQDEEEYTIVQTGSAATRRPLPKLKDLDDDEPLIDTTVALPLNSKKTKRLQKQQLKKKKRTTVRTETTSFLELPAELLEEVISHLIPTEISVLLRLNKATRAFILANETSITRSIIGRRYSILAQCFPLPYPLSSVPAETQAALLNPRRQELINIHRRPYQHIKPLDAGKICTCTTCLLAWNNLNLILDVAHFQPHLETREPIPMIPRGTAPEWNLALTDQHARVVEHAMQSRLVYASILQTHLASIVNTLTRQQRLRPAKSAAKHHHNTHTHSPNPPRPPKRLYNISTTDISAGTDAFLARAGPPSYEFPFHRDNYYTLQAYVPNRKWSESLKRWMYYDGSQHDKDLALARQWYLPQEGSVLTAPVGLEMTKDAAERAMVRIDKLLGTGNMREEGGEGGSVLPIR</sequence>
<gene>
    <name evidence="3" type="ORF">R9X50_00010600</name>
</gene>